<name>A0A5M8FJR8_9GAMM</name>
<feature type="region of interest" description="Disordered" evidence="1">
    <location>
        <begin position="100"/>
        <end position="120"/>
    </location>
</feature>
<organism evidence="2 3">
    <name type="scientific">Thiohalocapsa marina</name>
    <dbReference type="NCBI Taxonomy" id="424902"/>
    <lineage>
        <taxon>Bacteria</taxon>
        <taxon>Pseudomonadati</taxon>
        <taxon>Pseudomonadota</taxon>
        <taxon>Gammaproteobacteria</taxon>
        <taxon>Chromatiales</taxon>
        <taxon>Chromatiaceae</taxon>
        <taxon>Thiohalocapsa</taxon>
    </lineage>
</organism>
<dbReference type="Proteomes" id="UP000322981">
    <property type="component" value="Unassembled WGS sequence"/>
</dbReference>
<evidence type="ECO:0000313" key="2">
    <source>
        <dbReference type="EMBL" id="KAA6184230.1"/>
    </source>
</evidence>
<feature type="compositionally biased region" description="Basic and acidic residues" evidence="1">
    <location>
        <begin position="100"/>
        <end position="116"/>
    </location>
</feature>
<dbReference type="EMBL" id="VWXX01000022">
    <property type="protein sequence ID" value="KAA6184230.1"/>
    <property type="molecule type" value="Genomic_DNA"/>
</dbReference>
<proteinExistence type="predicted"/>
<dbReference type="OrthoDB" id="9792348at2"/>
<keyword evidence="3" id="KW-1185">Reference proteome</keyword>
<evidence type="ECO:0000313" key="3">
    <source>
        <dbReference type="Proteomes" id="UP000322981"/>
    </source>
</evidence>
<protein>
    <recommendedName>
        <fullName evidence="4">MerR family transcriptional regulator</fullName>
    </recommendedName>
</protein>
<sequence>MSDDRDWHGTAAELAALAGERLESLGFDDDKVNERLVRYYVSERVLSRPRREGREALFGYRQLLELLAARLLSRDGWPLAKIASWNQGADERALSDLIPERKPPRDAAGRTEERSESGTAGIAGALTERLMAAHQCPAFEAEPMVRIRVPGVLELLLPAAEVRSMTGDKAERYARLVRDVLRGMKPTDG</sequence>
<gene>
    <name evidence="2" type="ORF">F2Q65_13015</name>
</gene>
<dbReference type="RefSeq" id="WP_150093848.1">
    <property type="nucleotide sequence ID" value="NZ_VWXX01000022.1"/>
</dbReference>
<accession>A0A5M8FJR8</accession>
<evidence type="ECO:0000256" key="1">
    <source>
        <dbReference type="SAM" id="MobiDB-lite"/>
    </source>
</evidence>
<evidence type="ECO:0008006" key="4">
    <source>
        <dbReference type="Google" id="ProtNLM"/>
    </source>
</evidence>
<reference evidence="2 3" key="1">
    <citation type="submission" date="2019-09" db="EMBL/GenBank/DDBJ databases">
        <title>Whole-genome sequence of the purple sulfur bacterium Thiohalocapsa marina DSM 19078.</title>
        <authorList>
            <person name="Kyndt J.A."/>
            <person name="Meyer T.E."/>
        </authorList>
    </citation>
    <scope>NUCLEOTIDE SEQUENCE [LARGE SCALE GENOMIC DNA]</scope>
    <source>
        <strain evidence="2 3">DSM 19078</strain>
    </source>
</reference>
<dbReference type="AlphaFoldDB" id="A0A5M8FJR8"/>
<dbReference type="Gene3D" id="1.10.1660.10">
    <property type="match status" value="1"/>
</dbReference>
<comment type="caution">
    <text evidence="2">The sequence shown here is derived from an EMBL/GenBank/DDBJ whole genome shotgun (WGS) entry which is preliminary data.</text>
</comment>